<dbReference type="AlphaFoldDB" id="A0AA37GJ89"/>
<protein>
    <submittedName>
        <fullName evidence="2">Uncharacterized protein</fullName>
    </submittedName>
</protein>
<feature type="region of interest" description="Disordered" evidence="1">
    <location>
        <begin position="36"/>
        <end position="65"/>
    </location>
</feature>
<evidence type="ECO:0000313" key="2">
    <source>
        <dbReference type="EMBL" id="GJC82021.1"/>
    </source>
</evidence>
<keyword evidence="3" id="KW-1185">Reference proteome</keyword>
<proteinExistence type="predicted"/>
<accession>A0AA37GJ89</accession>
<feature type="region of interest" description="Disordered" evidence="1">
    <location>
        <begin position="1"/>
        <end position="20"/>
    </location>
</feature>
<evidence type="ECO:0000256" key="1">
    <source>
        <dbReference type="SAM" id="MobiDB-lite"/>
    </source>
</evidence>
<organism evidence="2 3">
    <name type="scientific">Colletotrichum liriopes</name>
    <dbReference type="NCBI Taxonomy" id="708192"/>
    <lineage>
        <taxon>Eukaryota</taxon>
        <taxon>Fungi</taxon>
        <taxon>Dikarya</taxon>
        <taxon>Ascomycota</taxon>
        <taxon>Pezizomycotina</taxon>
        <taxon>Sordariomycetes</taxon>
        <taxon>Hypocreomycetidae</taxon>
        <taxon>Glomerellales</taxon>
        <taxon>Glomerellaceae</taxon>
        <taxon>Colletotrichum</taxon>
        <taxon>Colletotrichum spaethianum species complex</taxon>
    </lineage>
</organism>
<evidence type="ECO:0000313" key="3">
    <source>
        <dbReference type="Proteomes" id="UP001055172"/>
    </source>
</evidence>
<name>A0AA37GJ89_9PEZI</name>
<sequence length="65" mass="6860">MANTGTALQGDALGRWERRWAGPYRATTQSLIEAKGHCSAHRPEQDEPKGPGGGLETVSLGTGLI</sequence>
<comment type="caution">
    <text evidence="2">The sequence shown here is derived from an EMBL/GenBank/DDBJ whole genome shotgun (WGS) entry which is preliminary data.</text>
</comment>
<reference evidence="2 3" key="1">
    <citation type="submission" date="2021-07" db="EMBL/GenBank/DDBJ databases">
        <title>Genome data of Colletotrichum spaethianum.</title>
        <authorList>
            <person name="Utami Y.D."/>
            <person name="Hiruma K."/>
        </authorList>
    </citation>
    <scope>NUCLEOTIDE SEQUENCE [LARGE SCALE GENOMIC DNA]</scope>
    <source>
        <strain evidence="2 3">MAFF 242679</strain>
    </source>
</reference>
<dbReference type="EMBL" id="BPPX01000008">
    <property type="protein sequence ID" value="GJC82021.1"/>
    <property type="molecule type" value="Genomic_DNA"/>
</dbReference>
<dbReference type="Proteomes" id="UP001055172">
    <property type="component" value="Unassembled WGS sequence"/>
</dbReference>
<gene>
    <name evidence="2" type="ORF">ColLi_04859</name>
</gene>